<sequence>LSQNFTFSKGVKSAAKQQIGETRKKRNSDDRRLRRIQGGVVGAAVSRTRVPLKARSGRWVPQPVLAQRLAFFRFDLIFGIVKGE</sequence>
<dbReference type="EMBL" id="JBBNIB010000049">
    <property type="protein sequence ID" value="MEQ2686719.1"/>
    <property type="molecule type" value="Genomic_DNA"/>
</dbReference>
<evidence type="ECO:0000313" key="2">
    <source>
        <dbReference type="EMBL" id="MEQ2686719.1"/>
    </source>
</evidence>
<name>A0ABV1IKG1_9FIRM</name>
<comment type="caution">
    <text evidence="2">The sequence shown here is derived from an EMBL/GenBank/DDBJ whole genome shotgun (WGS) entry which is preliminary data.</text>
</comment>
<gene>
    <name evidence="2" type="ORF">AAAU72_00770</name>
</gene>
<accession>A0ABV1IKG1</accession>
<feature type="non-terminal residue" evidence="2">
    <location>
        <position position="1"/>
    </location>
</feature>
<reference evidence="2 3" key="1">
    <citation type="submission" date="2024-04" db="EMBL/GenBank/DDBJ databases">
        <title>Human intestinal bacterial collection.</title>
        <authorList>
            <person name="Pauvert C."/>
            <person name="Hitch T.C.A."/>
            <person name="Clavel T."/>
        </authorList>
    </citation>
    <scope>NUCLEOTIDE SEQUENCE [LARGE SCALE GENOMIC DNA]</scope>
    <source>
        <strain evidence="2 3">CLA-AA-H236</strain>
    </source>
</reference>
<evidence type="ECO:0000256" key="1">
    <source>
        <dbReference type="SAM" id="MobiDB-lite"/>
    </source>
</evidence>
<dbReference type="RefSeq" id="WP_227624604.1">
    <property type="nucleotide sequence ID" value="NZ_JBBNIB010000049.1"/>
</dbReference>
<proteinExistence type="predicted"/>
<organism evidence="2 3">
    <name type="scientific">Faecalibacterium longum</name>
    <dbReference type="NCBI Taxonomy" id="1851428"/>
    <lineage>
        <taxon>Bacteria</taxon>
        <taxon>Bacillati</taxon>
        <taxon>Bacillota</taxon>
        <taxon>Clostridia</taxon>
        <taxon>Eubacteriales</taxon>
        <taxon>Oscillospiraceae</taxon>
        <taxon>Faecalibacterium</taxon>
    </lineage>
</organism>
<protein>
    <submittedName>
        <fullName evidence="2">Uncharacterized protein</fullName>
    </submittedName>
</protein>
<keyword evidence="3" id="KW-1185">Reference proteome</keyword>
<evidence type="ECO:0000313" key="3">
    <source>
        <dbReference type="Proteomes" id="UP001439984"/>
    </source>
</evidence>
<feature type="region of interest" description="Disordered" evidence="1">
    <location>
        <begin position="1"/>
        <end position="31"/>
    </location>
</feature>
<dbReference type="Proteomes" id="UP001439984">
    <property type="component" value="Unassembled WGS sequence"/>
</dbReference>